<dbReference type="EMBL" id="QAOL01000027">
    <property type="protein sequence ID" value="PTQ82401.1"/>
    <property type="molecule type" value="Genomic_DNA"/>
</dbReference>
<sequence length="178" mass="20722">MHFSPKKRLMVLLCALLLPACMTAPAREELLNQKVIYNRSSDKNYLEIVKCLESDAGFHLPKWHRHTWRDITTYFIYHESLQVHGYPQMHSEAAKTYYITEIHDPKYSGKINETITHGNGNWIMIIQDASNQQHTQSEIEIRSNQNLLSDYPPVAYAPDSNASLSQRLYQVDEIDHCF</sequence>
<dbReference type="RefSeq" id="WP_107787256.1">
    <property type="nucleotide sequence ID" value="NZ_QAOL01000027.1"/>
</dbReference>
<evidence type="ECO:0000256" key="1">
    <source>
        <dbReference type="SAM" id="SignalP"/>
    </source>
</evidence>
<accession>A0A2T5IF48</accession>
<name>A0A2T5IF48_9PROT</name>
<organism evidence="2 3">
    <name type="scientific">Nitrosomonas ureae</name>
    <dbReference type="NCBI Taxonomy" id="44577"/>
    <lineage>
        <taxon>Bacteria</taxon>
        <taxon>Pseudomonadati</taxon>
        <taxon>Pseudomonadota</taxon>
        <taxon>Betaproteobacteria</taxon>
        <taxon>Nitrosomonadales</taxon>
        <taxon>Nitrosomonadaceae</taxon>
        <taxon>Nitrosomonas</taxon>
    </lineage>
</organism>
<reference evidence="2 3" key="1">
    <citation type="submission" date="2018-04" db="EMBL/GenBank/DDBJ databases">
        <title>Active sludge and wastewater microbial communities from Klosterneuburg, Austria.</title>
        <authorList>
            <person name="Wagner M."/>
        </authorList>
    </citation>
    <scope>NUCLEOTIDE SEQUENCE [LARGE SCALE GENOMIC DNA]</scope>
    <source>
        <strain evidence="2 3">Nm4</strain>
    </source>
</reference>
<evidence type="ECO:0008006" key="4">
    <source>
        <dbReference type="Google" id="ProtNLM"/>
    </source>
</evidence>
<feature type="chain" id="PRO_5015667760" description="Secreted protein" evidence="1">
    <location>
        <begin position="27"/>
        <end position="178"/>
    </location>
</feature>
<evidence type="ECO:0000313" key="2">
    <source>
        <dbReference type="EMBL" id="PTQ82401.1"/>
    </source>
</evidence>
<dbReference type="Proteomes" id="UP000244110">
    <property type="component" value="Unassembled WGS sequence"/>
</dbReference>
<comment type="caution">
    <text evidence="2">The sequence shown here is derived from an EMBL/GenBank/DDBJ whole genome shotgun (WGS) entry which is preliminary data.</text>
</comment>
<evidence type="ECO:0000313" key="3">
    <source>
        <dbReference type="Proteomes" id="UP000244110"/>
    </source>
</evidence>
<gene>
    <name evidence="2" type="ORF">C8R28_102734</name>
</gene>
<dbReference type="AlphaFoldDB" id="A0A2T5IF48"/>
<keyword evidence="1" id="KW-0732">Signal</keyword>
<feature type="signal peptide" evidence="1">
    <location>
        <begin position="1"/>
        <end position="26"/>
    </location>
</feature>
<protein>
    <recommendedName>
        <fullName evidence="4">Secreted protein</fullName>
    </recommendedName>
</protein>
<proteinExistence type="predicted"/>